<dbReference type="Proteomes" id="UP001151760">
    <property type="component" value="Unassembled WGS sequence"/>
</dbReference>
<reference evidence="2" key="1">
    <citation type="journal article" date="2022" name="Int. J. Mol. Sci.">
        <title>Draft Genome of Tanacetum Coccineum: Genomic Comparison of Closely Related Tanacetum-Family Plants.</title>
        <authorList>
            <person name="Yamashiro T."/>
            <person name="Shiraishi A."/>
            <person name="Nakayama K."/>
            <person name="Satake H."/>
        </authorList>
    </citation>
    <scope>NUCLEOTIDE SEQUENCE</scope>
</reference>
<dbReference type="PANTHER" id="PTHR33067">
    <property type="entry name" value="RNA-DIRECTED DNA POLYMERASE-RELATED"/>
    <property type="match status" value="1"/>
</dbReference>
<protein>
    <recommendedName>
        <fullName evidence="4">Reverse transcriptase domain-containing protein</fullName>
    </recommendedName>
</protein>
<sequence length="186" mass="21305">MNVVFTLSGKTYDSPVNPNAKTTIIHDDSEDETDKAEKEEDDKVPLILGRPFIHTVDATIRVKNKELNLGVGDDRVTFLIDKAMQHSHSNDDTCFRMDQEEEVEDNFKELPLEENLRNKTSIQDPPTDLELKSLPKHLEYAFLEKDSLLLVVISALLKDDEKKRLISVLKRHKEAFALDIIRYSGN</sequence>
<evidence type="ECO:0000313" key="3">
    <source>
        <dbReference type="Proteomes" id="UP001151760"/>
    </source>
</evidence>
<evidence type="ECO:0000256" key="1">
    <source>
        <dbReference type="SAM" id="MobiDB-lite"/>
    </source>
</evidence>
<keyword evidence="3" id="KW-1185">Reference proteome</keyword>
<evidence type="ECO:0000313" key="2">
    <source>
        <dbReference type="EMBL" id="GJT52841.1"/>
    </source>
</evidence>
<feature type="region of interest" description="Disordered" evidence="1">
    <location>
        <begin position="16"/>
        <end position="40"/>
    </location>
</feature>
<comment type="caution">
    <text evidence="2">The sequence shown here is derived from an EMBL/GenBank/DDBJ whole genome shotgun (WGS) entry which is preliminary data.</text>
</comment>
<reference evidence="2" key="2">
    <citation type="submission" date="2022-01" db="EMBL/GenBank/DDBJ databases">
        <authorList>
            <person name="Yamashiro T."/>
            <person name="Shiraishi A."/>
            <person name="Satake H."/>
            <person name="Nakayama K."/>
        </authorList>
    </citation>
    <scope>NUCLEOTIDE SEQUENCE</scope>
</reference>
<dbReference type="EMBL" id="BQNB010016533">
    <property type="protein sequence ID" value="GJT52841.1"/>
    <property type="molecule type" value="Genomic_DNA"/>
</dbReference>
<gene>
    <name evidence="2" type="ORF">Tco_0978998</name>
</gene>
<dbReference type="PANTHER" id="PTHR33067:SF9">
    <property type="entry name" value="RNA-DIRECTED DNA POLYMERASE"/>
    <property type="match status" value="1"/>
</dbReference>
<evidence type="ECO:0008006" key="4">
    <source>
        <dbReference type="Google" id="ProtNLM"/>
    </source>
</evidence>
<accession>A0ABQ5EPK0</accession>
<name>A0ABQ5EPK0_9ASTR</name>
<proteinExistence type="predicted"/>
<organism evidence="2 3">
    <name type="scientific">Tanacetum coccineum</name>
    <dbReference type="NCBI Taxonomy" id="301880"/>
    <lineage>
        <taxon>Eukaryota</taxon>
        <taxon>Viridiplantae</taxon>
        <taxon>Streptophyta</taxon>
        <taxon>Embryophyta</taxon>
        <taxon>Tracheophyta</taxon>
        <taxon>Spermatophyta</taxon>
        <taxon>Magnoliopsida</taxon>
        <taxon>eudicotyledons</taxon>
        <taxon>Gunneridae</taxon>
        <taxon>Pentapetalae</taxon>
        <taxon>asterids</taxon>
        <taxon>campanulids</taxon>
        <taxon>Asterales</taxon>
        <taxon>Asteraceae</taxon>
        <taxon>Asteroideae</taxon>
        <taxon>Anthemideae</taxon>
        <taxon>Anthemidinae</taxon>
        <taxon>Tanacetum</taxon>
    </lineage>
</organism>